<keyword evidence="1" id="KW-0808">Transferase</keyword>
<dbReference type="AlphaFoldDB" id="A0A7Z1DSJ7"/>
<comment type="caution">
    <text evidence="1">The sequence shown here is derived from an EMBL/GenBank/DDBJ whole genome shotgun (WGS) entry which is preliminary data.</text>
</comment>
<dbReference type="EMBL" id="NEFY01000015">
    <property type="protein sequence ID" value="OZC35136.1"/>
    <property type="molecule type" value="Genomic_DNA"/>
</dbReference>
<proteinExistence type="predicted"/>
<dbReference type="GO" id="GO:0016740">
    <property type="term" value="F:transferase activity"/>
    <property type="evidence" value="ECO:0007669"/>
    <property type="project" value="UniProtKB-KW"/>
</dbReference>
<reference evidence="1 2" key="1">
    <citation type="submission" date="2017-06" db="EMBL/GenBank/DDBJ databases">
        <title>Draft genome sequence of the halophilic bacterium Marinobacter vinifirmus FB1.</title>
        <authorList>
            <person name="Stepanov V.G."/>
            <person name="Roberts D.J."/>
            <person name="Fox G.E."/>
        </authorList>
    </citation>
    <scope>NUCLEOTIDE SEQUENCE [LARGE SCALE GENOMIC DNA]</scope>
    <source>
        <strain evidence="1 2">FB1</strain>
    </source>
</reference>
<evidence type="ECO:0000313" key="2">
    <source>
        <dbReference type="Proteomes" id="UP000216984"/>
    </source>
</evidence>
<organism evidence="1 2">
    <name type="scientific">Marinobacter vinifirmus</name>
    <dbReference type="NCBI Taxonomy" id="355591"/>
    <lineage>
        <taxon>Bacteria</taxon>
        <taxon>Pseudomonadati</taxon>
        <taxon>Pseudomonadota</taxon>
        <taxon>Gammaproteobacteria</taxon>
        <taxon>Pseudomonadales</taxon>
        <taxon>Marinobacteraceae</taxon>
        <taxon>Marinobacter</taxon>
    </lineage>
</organism>
<protein>
    <submittedName>
        <fullName evidence="1">Phosphoribosylglycinamide formyltransferase</fullName>
    </submittedName>
</protein>
<evidence type="ECO:0000313" key="1">
    <source>
        <dbReference type="EMBL" id="OZC35136.1"/>
    </source>
</evidence>
<keyword evidence="2" id="KW-1185">Reference proteome</keyword>
<accession>A0A7Z1DSJ7</accession>
<sequence length="68" mass="7910">MKRYSSDKNINQTIRSLIKSGWSFRNGRKHSSVISPSGIRLCIPSTPSDYRAWYNFNRDIKHISSRHG</sequence>
<name>A0A7Z1DSJ7_9GAMM</name>
<dbReference type="Proteomes" id="UP000216984">
    <property type="component" value="Unassembled WGS sequence"/>
</dbReference>
<gene>
    <name evidence="1" type="ORF">B9Q17_06450</name>
</gene>